<evidence type="ECO:0000313" key="2">
    <source>
        <dbReference type="Proteomes" id="UP001065174"/>
    </source>
</evidence>
<dbReference type="EMBL" id="CP106679">
    <property type="protein sequence ID" value="UXP30604.1"/>
    <property type="molecule type" value="Genomic_DNA"/>
</dbReference>
<keyword evidence="2" id="KW-1185">Reference proteome</keyword>
<dbReference type="RefSeq" id="WP_262308051.1">
    <property type="nucleotide sequence ID" value="NZ_CP106679.1"/>
</dbReference>
<gene>
    <name evidence="1" type="ORF">N6H18_09580</name>
</gene>
<dbReference type="SUPFAM" id="SSF101898">
    <property type="entry name" value="NHL repeat"/>
    <property type="match status" value="1"/>
</dbReference>
<accession>A0ABY6CJN6</accession>
<dbReference type="Proteomes" id="UP001065174">
    <property type="component" value="Chromosome"/>
</dbReference>
<organism evidence="1 2">
    <name type="scientific">Reichenbachiella agarivorans</name>
    <dbReference type="NCBI Taxonomy" id="2979464"/>
    <lineage>
        <taxon>Bacteria</taxon>
        <taxon>Pseudomonadati</taxon>
        <taxon>Bacteroidota</taxon>
        <taxon>Cytophagia</taxon>
        <taxon>Cytophagales</taxon>
        <taxon>Reichenbachiellaceae</taxon>
        <taxon>Reichenbachiella</taxon>
    </lineage>
</organism>
<sequence>MKRTLIILPVLLALIGSGIYFYFHWQYASLSKWSFVPSSSIMVFQPTNWPKLLSSDEERKILVNLKSLPELNEIAASLDSLDSLIEGGFNIEKIIEPNDLLISVHQGANASLANLYILEVSGLKQHDFLAKGVKYLTEVEGFKASTRLYEGYTISEYKKGDVQLAYIFYRNYLILSFSPFLVDDAIRTLVNDKENPYTKNIALESTSQQVVTGEGRLYINMKELNRLVQHFVNPTDIDGSNLKWLTDLMYLDLNVSDEDIDFAGFSYLDTANINYLSSFIGVKGTGFEMKNVVPDHSSLVIHMSFEDVTQWHNGLKNFWRKHKPSQLTRIGEIENKYGFDVKKFYDFVGDEIGLFVLESKRNLDREKIFCIRHKDQIRAENYLEELAKGSNPDTAFYHQTYANRVIGEILLDELPGRLFGDPFSGFPTSYYYVSRDFIFIGNTQHALEVLIDDIDMENTWRKSVRTNSFLESTNDDANLSVYIKSSGMWGLMANTLNDKWGQYIEDNKSVLKQIEYGVMQFTGVDNKFYTNVAIQHPGHLIESQKPQEYELMALIGFDKPLISKPFAVRNHNDKTLEFMIQDSTFHLSLISVANQVVLDIPLTEQITSPIYQVDYYKNGKLQYLFSTSHEVHIIDRTGTYIPDYPQKIKTSEKIEFLSLIDYDNSKNYRIMVATQKGYYYLTDKAGKILEGWDPVKLKGEPVMAGRHLRVQTLDYMIFLQNDGLAYGLNRTGTPKDGFPLDLKSPISSPLHIQKGASPKTTELAAMTNNGELIVFNLLGDVIRKGQLRKEDPTENYQLVSSNDGDNFVVVRNKKGSIEFYGEDLELLFSINSPGEQLMYQYYAFGEDNRIVIVIDPTKKEALIYHLDGRLLNSRPIKTGEKMAVMYHESNGQYELFVSAIDTYKRLKLKR</sequence>
<proteinExistence type="predicted"/>
<protein>
    <submittedName>
        <fullName evidence="1">Uncharacterized protein</fullName>
    </submittedName>
</protein>
<reference evidence="1" key="1">
    <citation type="submission" date="2022-09" db="EMBL/GenBank/DDBJ databases">
        <title>Comparative genomics and taxonomic characterization of three novel marine species of genus Reichenbachiella exhibiting antioxidant and polysaccharide degradation activities.</title>
        <authorList>
            <person name="Muhammad N."/>
            <person name="Lee Y.-J."/>
            <person name="Ko J."/>
            <person name="Kim S.-G."/>
        </authorList>
    </citation>
    <scope>NUCLEOTIDE SEQUENCE</scope>
    <source>
        <strain evidence="1">BKB1-1</strain>
    </source>
</reference>
<name>A0ABY6CJN6_9BACT</name>
<evidence type="ECO:0000313" key="1">
    <source>
        <dbReference type="EMBL" id="UXP30604.1"/>
    </source>
</evidence>